<gene>
    <name evidence="2" type="ORF">BLNAU_22080</name>
</gene>
<dbReference type="Proteomes" id="UP001281761">
    <property type="component" value="Unassembled WGS sequence"/>
</dbReference>
<name>A0ABQ9WV29_9EUKA</name>
<accession>A0ABQ9WV29</accession>
<keyword evidence="3" id="KW-1185">Reference proteome</keyword>
<feature type="region of interest" description="Disordered" evidence="1">
    <location>
        <begin position="1"/>
        <end position="39"/>
    </location>
</feature>
<reference evidence="2 3" key="1">
    <citation type="journal article" date="2022" name="bioRxiv">
        <title>Genomics of Preaxostyla Flagellates Illuminates Evolutionary Transitions and the Path Towards Mitochondrial Loss.</title>
        <authorList>
            <person name="Novak L.V.F."/>
            <person name="Treitli S.C."/>
            <person name="Pyrih J."/>
            <person name="Halakuc P."/>
            <person name="Pipaliya S.V."/>
            <person name="Vacek V."/>
            <person name="Brzon O."/>
            <person name="Soukal P."/>
            <person name="Eme L."/>
            <person name="Dacks J.B."/>
            <person name="Karnkowska A."/>
            <person name="Elias M."/>
            <person name="Hampl V."/>
        </authorList>
    </citation>
    <scope>NUCLEOTIDE SEQUENCE [LARGE SCALE GENOMIC DNA]</scope>
    <source>
        <strain evidence="2">NAU3</strain>
        <tissue evidence="2">Gut</tissue>
    </source>
</reference>
<protein>
    <submittedName>
        <fullName evidence="2">Uncharacterized protein</fullName>
    </submittedName>
</protein>
<organism evidence="2 3">
    <name type="scientific">Blattamonas nauphoetae</name>
    <dbReference type="NCBI Taxonomy" id="2049346"/>
    <lineage>
        <taxon>Eukaryota</taxon>
        <taxon>Metamonada</taxon>
        <taxon>Preaxostyla</taxon>
        <taxon>Oxymonadida</taxon>
        <taxon>Blattamonas</taxon>
    </lineage>
</organism>
<comment type="caution">
    <text evidence="2">The sequence shown here is derived from an EMBL/GenBank/DDBJ whole genome shotgun (WGS) entry which is preliminary data.</text>
</comment>
<sequence length="100" mass="10973">MSPSNNNRRALTSLFSAPPLPRQSQSILPHHPTAPSHSSLQFQEIAANTEVNPVRVDTILPFPLTVHLHITPTLSAEPWWDFTATFQNPTAQPGQCSPAL</sequence>
<feature type="compositionally biased region" description="Polar residues" evidence="1">
    <location>
        <begin position="1"/>
        <end position="15"/>
    </location>
</feature>
<evidence type="ECO:0000313" key="3">
    <source>
        <dbReference type="Proteomes" id="UP001281761"/>
    </source>
</evidence>
<evidence type="ECO:0000256" key="1">
    <source>
        <dbReference type="SAM" id="MobiDB-lite"/>
    </source>
</evidence>
<evidence type="ECO:0000313" key="2">
    <source>
        <dbReference type="EMBL" id="KAK2942999.1"/>
    </source>
</evidence>
<proteinExistence type="predicted"/>
<dbReference type="EMBL" id="JARBJD010000370">
    <property type="protein sequence ID" value="KAK2942999.1"/>
    <property type="molecule type" value="Genomic_DNA"/>
</dbReference>